<dbReference type="EMBL" id="CH476750">
    <property type="protein sequence ID" value="EIE91638.1"/>
    <property type="molecule type" value="Genomic_DNA"/>
</dbReference>
<evidence type="ECO:0000313" key="1">
    <source>
        <dbReference type="EMBL" id="EIE91638.1"/>
    </source>
</evidence>
<organism evidence="1 2">
    <name type="scientific">Rhizopus delemar (strain RA 99-880 / ATCC MYA-4621 / FGSC 9543 / NRRL 43880)</name>
    <name type="common">Mucormycosis agent</name>
    <name type="synonym">Rhizopus arrhizus var. delemar</name>
    <dbReference type="NCBI Taxonomy" id="246409"/>
    <lineage>
        <taxon>Eukaryota</taxon>
        <taxon>Fungi</taxon>
        <taxon>Fungi incertae sedis</taxon>
        <taxon>Mucoromycota</taxon>
        <taxon>Mucoromycotina</taxon>
        <taxon>Mucoromycetes</taxon>
        <taxon>Mucorales</taxon>
        <taxon>Mucorineae</taxon>
        <taxon>Rhizopodaceae</taxon>
        <taxon>Rhizopus</taxon>
    </lineage>
</organism>
<dbReference type="OMA" id="SERFPFR"/>
<dbReference type="InParanoid" id="I1CT58"/>
<evidence type="ECO:0000313" key="2">
    <source>
        <dbReference type="Proteomes" id="UP000009138"/>
    </source>
</evidence>
<dbReference type="Proteomes" id="UP000009138">
    <property type="component" value="Unassembled WGS sequence"/>
</dbReference>
<sequence length="192" mass="22328">MYKLSFGISLNIVNKCNIGKIRLTKVMLHMSKLPLMSERMHCFTAYYLTSSVPKGINGTFSLGLPFGKWRYLLRTNQIPAHSRLLNDDFCNRTSKQFSNCRRSISIDPILWLPMSKSERSRCIRWRLGWLPDGKPRPCPKHPMQQLSKNHAINCLDMHRRLFMPETVQDPLSFLLNMLPLRPSIPQSSALIW</sequence>
<protein>
    <submittedName>
        <fullName evidence="1">Uncharacterized protein</fullName>
    </submittedName>
</protein>
<dbReference type="AlphaFoldDB" id="I1CT58"/>
<accession>I1CT58</accession>
<reference evidence="1 2" key="1">
    <citation type="journal article" date="2009" name="PLoS Genet.">
        <title>Genomic analysis of the basal lineage fungus Rhizopus oryzae reveals a whole-genome duplication.</title>
        <authorList>
            <person name="Ma L.-J."/>
            <person name="Ibrahim A.S."/>
            <person name="Skory C."/>
            <person name="Grabherr M.G."/>
            <person name="Burger G."/>
            <person name="Butler M."/>
            <person name="Elias M."/>
            <person name="Idnurm A."/>
            <person name="Lang B.F."/>
            <person name="Sone T."/>
            <person name="Abe A."/>
            <person name="Calvo S.E."/>
            <person name="Corrochano L.M."/>
            <person name="Engels R."/>
            <person name="Fu J."/>
            <person name="Hansberg W."/>
            <person name="Kim J.-M."/>
            <person name="Kodira C.D."/>
            <person name="Koehrsen M.J."/>
            <person name="Liu B."/>
            <person name="Miranda-Saavedra D."/>
            <person name="O'Leary S."/>
            <person name="Ortiz-Castellanos L."/>
            <person name="Poulter R."/>
            <person name="Rodriguez-Romero J."/>
            <person name="Ruiz-Herrera J."/>
            <person name="Shen Y.-Q."/>
            <person name="Zeng Q."/>
            <person name="Galagan J."/>
            <person name="Birren B.W."/>
            <person name="Cuomo C.A."/>
            <person name="Wickes B.L."/>
        </authorList>
    </citation>
    <scope>NUCLEOTIDE SEQUENCE [LARGE SCALE GENOMIC DNA]</scope>
    <source>
        <strain evidence="2">RA 99-880 / ATCC MYA-4621 / FGSC 9543 / NRRL 43880</strain>
    </source>
</reference>
<dbReference type="VEuPathDB" id="FungiDB:RO3G_16349"/>
<keyword evidence="2" id="KW-1185">Reference proteome</keyword>
<proteinExistence type="predicted"/>
<gene>
    <name evidence="1" type="ORF">RO3G_16349</name>
</gene>
<dbReference type="GeneID" id="93623314"/>
<dbReference type="RefSeq" id="XP_067527034.1">
    <property type="nucleotide sequence ID" value="XM_067670933.1"/>
</dbReference>
<name>I1CT58_RHIO9</name>